<organism evidence="1 2">
    <name type="scientific">Grifola frondosa</name>
    <name type="common">Maitake</name>
    <name type="synonym">Polyporus frondosus</name>
    <dbReference type="NCBI Taxonomy" id="5627"/>
    <lineage>
        <taxon>Eukaryota</taxon>
        <taxon>Fungi</taxon>
        <taxon>Dikarya</taxon>
        <taxon>Basidiomycota</taxon>
        <taxon>Agaricomycotina</taxon>
        <taxon>Agaricomycetes</taxon>
        <taxon>Polyporales</taxon>
        <taxon>Grifolaceae</taxon>
        <taxon>Grifola</taxon>
    </lineage>
</organism>
<protein>
    <submittedName>
        <fullName evidence="1">Uncharacterized protein</fullName>
    </submittedName>
</protein>
<gene>
    <name evidence="1" type="ORF">A0H81_00320</name>
</gene>
<dbReference type="AlphaFoldDB" id="A0A1C7MR89"/>
<dbReference type="Proteomes" id="UP000092993">
    <property type="component" value="Unassembled WGS sequence"/>
</dbReference>
<sequence length="95" mass="10182">MNAKSELAEVVGWGHDACYGHNLVTAAKRNLTTTVHWPASQPRPLTSKCQRAVLTDSCIYAHTLPGKALLKSGLAADLHLIGDYKPKVSTTTGLL</sequence>
<evidence type="ECO:0000313" key="2">
    <source>
        <dbReference type="Proteomes" id="UP000092993"/>
    </source>
</evidence>
<accession>A0A1C7MR89</accession>
<reference evidence="1 2" key="1">
    <citation type="submission" date="2016-03" db="EMBL/GenBank/DDBJ databases">
        <title>Whole genome sequencing of Grifola frondosa 9006-11.</title>
        <authorList>
            <person name="Min B."/>
            <person name="Park H."/>
            <person name="Kim J.-G."/>
            <person name="Cho H."/>
            <person name="Oh Y.-L."/>
            <person name="Kong W.-S."/>
            <person name="Choi I.-G."/>
        </authorList>
    </citation>
    <scope>NUCLEOTIDE SEQUENCE [LARGE SCALE GENOMIC DNA]</scope>
    <source>
        <strain evidence="1 2">9006-11</strain>
    </source>
</reference>
<evidence type="ECO:0000313" key="1">
    <source>
        <dbReference type="EMBL" id="OBZ78936.1"/>
    </source>
</evidence>
<dbReference type="EMBL" id="LUGG01000001">
    <property type="protein sequence ID" value="OBZ78936.1"/>
    <property type="molecule type" value="Genomic_DNA"/>
</dbReference>
<comment type="caution">
    <text evidence="1">The sequence shown here is derived from an EMBL/GenBank/DDBJ whole genome shotgun (WGS) entry which is preliminary data.</text>
</comment>
<proteinExistence type="predicted"/>
<name>A0A1C7MR89_GRIFR</name>
<keyword evidence="2" id="KW-1185">Reference proteome</keyword>